<organism evidence="6">
    <name type="scientific">marine metagenome</name>
    <dbReference type="NCBI Taxonomy" id="408172"/>
    <lineage>
        <taxon>unclassified sequences</taxon>
        <taxon>metagenomes</taxon>
        <taxon>ecological metagenomes</taxon>
    </lineage>
</organism>
<dbReference type="Gene3D" id="3.40.50.300">
    <property type="entry name" value="P-loop containing nucleotide triphosphate hydrolases"/>
    <property type="match status" value="1"/>
</dbReference>
<dbReference type="EMBL" id="UINC01002783">
    <property type="protein sequence ID" value="SVA00265.1"/>
    <property type="molecule type" value="Genomic_DNA"/>
</dbReference>
<proteinExistence type="inferred from homology"/>
<dbReference type="PANTHER" id="PTHR30448">
    <property type="entry name" value="RNASE ADAPTER PROTEIN RAPZ"/>
    <property type="match status" value="1"/>
</dbReference>
<gene>
    <name evidence="6" type="ORF">METZ01_LOCUS53119</name>
</gene>
<feature type="domain" description="RapZ C-terminal" evidence="5">
    <location>
        <begin position="161"/>
        <end position="280"/>
    </location>
</feature>
<dbReference type="GO" id="GO:0005524">
    <property type="term" value="F:ATP binding"/>
    <property type="evidence" value="ECO:0007669"/>
    <property type="project" value="UniProtKB-KW"/>
</dbReference>
<dbReference type="SUPFAM" id="SSF52540">
    <property type="entry name" value="P-loop containing nucleoside triphosphate hydrolases"/>
    <property type="match status" value="1"/>
</dbReference>
<name>A0A381S842_9ZZZZ</name>
<reference evidence="6" key="1">
    <citation type="submission" date="2018-05" db="EMBL/GenBank/DDBJ databases">
        <authorList>
            <person name="Lanie J.A."/>
            <person name="Ng W.-L."/>
            <person name="Kazmierczak K.M."/>
            <person name="Andrzejewski T.M."/>
            <person name="Davidsen T.M."/>
            <person name="Wayne K.J."/>
            <person name="Tettelin H."/>
            <person name="Glass J.I."/>
            <person name="Rusch D."/>
            <person name="Podicherti R."/>
            <person name="Tsui H.-C.T."/>
            <person name="Winkler M.E."/>
        </authorList>
    </citation>
    <scope>NUCLEOTIDE SEQUENCE</scope>
</reference>
<dbReference type="HAMAP" id="MF_00636">
    <property type="entry name" value="RapZ_like"/>
    <property type="match status" value="1"/>
</dbReference>
<evidence type="ECO:0000256" key="3">
    <source>
        <dbReference type="ARBA" id="ARBA00023134"/>
    </source>
</evidence>
<dbReference type="PIRSF" id="PIRSF005052">
    <property type="entry name" value="P-loopkin"/>
    <property type="match status" value="1"/>
</dbReference>
<dbReference type="InterPro" id="IPR027417">
    <property type="entry name" value="P-loop_NTPase"/>
</dbReference>
<dbReference type="Pfam" id="PF22740">
    <property type="entry name" value="PapZ_C"/>
    <property type="match status" value="1"/>
</dbReference>
<sequence>MIVISGRSGSGKSTALNALEDEGFSCIDNFPAGLLPQLIQSNFEAEIIQDLAVCIDARNVPKDLEQLPLRLNTLDQIDLKIQVIFLDAHADTLVQRFSETRRRHPLTHLFHDLREAIDMEREVLAVVSELADLRIDTTTLTAIDLVAMIKARVINKSANSMSLLFRSFAFKNGVPSDSDFVFDVRCLPNPYWQKDLRSLTGTDQPVRNFLDSQPIATLLVNDISSFLETWLSEFEKTNRAYLTVAIGCTGGQHRSVYMIERLAKHFSQKYPDVLVRHQETNIKTNAMR</sequence>
<keyword evidence="3" id="KW-0342">GTP-binding</keyword>
<dbReference type="InterPro" id="IPR053931">
    <property type="entry name" value="RapZ_C"/>
</dbReference>
<evidence type="ECO:0000256" key="2">
    <source>
        <dbReference type="ARBA" id="ARBA00022840"/>
    </source>
</evidence>
<dbReference type="InterPro" id="IPR053930">
    <property type="entry name" value="RapZ-like_N"/>
</dbReference>
<dbReference type="PANTHER" id="PTHR30448:SF0">
    <property type="entry name" value="RNASE ADAPTER PROTEIN RAPZ"/>
    <property type="match status" value="1"/>
</dbReference>
<keyword evidence="2" id="KW-0067">ATP-binding</keyword>
<dbReference type="InterPro" id="IPR005337">
    <property type="entry name" value="RapZ-like"/>
</dbReference>
<evidence type="ECO:0008006" key="7">
    <source>
        <dbReference type="Google" id="ProtNLM"/>
    </source>
</evidence>
<dbReference type="Pfam" id="PF03668">
    <property type="entry name" value="RapZ-like_N"/>
    <property type="match status" value="1"/>
</dbReference>
<protein>
    <recommendedName>
        <fullName evidence="7">Nucleotide-binding protein</fullName>
    </recommendedName>
</protein>
<dbReference type="NCBIfam" id="NF003828">
    <property type="entry name" value="PRK05416.1"/>
    <property type="match status" value="1"/>
</dbReference>
<evidence type="ECO:0000259" key="4">
    <source>
        <dbReference type="Pfam" id="PF03668"/>
    </source>
</evidence>
<dbReference type="AlphaFoldDB" id="A0A381S842"/>
<keyword evidence="1" id="KW-0547">Nucleotide-binding</keyword>
<feature type="domain" description="RapZ-like N-terminal" evidence="4">
    <location>
        <begin position="1"/>
        <end position="154"/>
    </location>
</feature>
<accession>A0A381S842</accession>
<evidence type="ECO:0000259" key="5">
    <source>
        <dbReference type="Pfam" id="PF22740"/>
    </source>
</evidence>
<dbReference type="GO" id="GO:0005525">
    <property type="term" value="F:GTP binding"/>
    <property type="evidence" value="ECO:0007669"/>
    <property type="project" value="UniProtKB-KW"/>
</dbReference>
<evidence type="ECO:0000313" key="6">
    <source>
        <dbReference type="EMBL" id="SVA00265.1"/>
    </source>
</evidence>
<evidence type="ECO:0000256" key="1">
    <source>
        <dbReference type="ARBA" id="ARBA00022741"/>
    </source>
</evidence>